<gene>
    <name evidence="2" type="ORF">DMP08_11500</name>
</gene>
<keyword evidence="3" id="KW-1185">Reference proteome</keyword>
<keyword evidence="1" id="KW-0472">Membrane</keyword>
<sequence length="254" mass="28403">MADQETLLPIQDEIIGYATEAYGLAVDLQDLEEAMGEYMANGKSEIERLMKTEEERISRIADKDVAHDSTDLLGLRNAFADYLIRDAESAKLVAGSVLMNVVFTLSQLFPDIVSGEKPERWSREKLVYAKRRIAELASATAVLYAPCARDERLKGLFELHCSLSTMESLLIASSYGDQFAEYQMAIADEQRRLVNSQFRIAKEAESQSAQMTRMTKFIMLATFVTLVIAVADFIIAHPFSPEAVFNVVNDLVRG</sequence>
<comment type="caution">
    <text evidence="2">The sequence shown here is derived from an EMBL/GenBank/DDBJ whole genome shotgun (WGS) entry which is preliminary data.</text>
</comment>
<name>A0A3N0AWC6_9ACTN</name>
<dbReference type="RefSeq" id="WP_123193020.1">
    <property type="nucleotide sequence ID" value="NZ_QICD01000035.1"/>
</dbReference>
<keyword evidence="1" id="KW-0812">Transmembrane</keyword>
<keyword evidence="1" id="KW-1133">Transmembrane helix</keyword>
<feature type="transmembrane region" description="Helical" evidence="1">
    <location>
        <begin position="217"/>
        <end position="236"/>
    </location>
</feature>
<organism evidence="2 3">
    <name type="scientific">Paraeggerthella hongkongensis</name>
    <dbReference type="NCBI Taxonomy" id="230658"/>
    <lineage>
        <taxon>Bacteria</taxon>
        <taxon>Bacillati</taxon>
        <taxon>Actinomycetota</taxon>
        <taxon>Coriobacteriia</taxon>
        <taxon>Eggerthellales</taxon>
        <taxon>Eggerthellaceae</taxon>
        <taxon>Paraeggerthella</taxon>
    </lineage>
</organism>
<reference evidence="3" key="1">
    <citation type="submission" date="2018-05" db="EMBL/GenBank/DDBJ databases">
        <title>Genome Sequencing of selected type strains of the family Eggerthellaceae.</title>
        <authorList>
            <person name="Danylec N."/>
            <person name="Stoll D.A."/>
            <person name="Doetsch A."/>
            <person name="Huch M."/>
        </authorList>
    </citation>
    <scope>NUCLEOTIDE SEQUENCE [LARGE SCALE GENOMIC DNA]</scope>
    <source>
        <strain evidence="3">DSM 16106</strain>
    </source>
</reference>
<proteinExistence type="predicted"/>
<accession>A0A3N0AWC6</accession>
<evidence type="ECO:0000256" key="1">
    <source>
        <dbReference type="SAM" id="Phobius"/>
    </source>
</evidence>
<protein>
    <submittedName>
        <fullName evidence="2">Uncharacterized protein</fullName>
    </submittedName>
</protein>
<evidence type="ECO:0000313" key="3">
    <source>
        <dbReference type="Proteomes" id="UP000278632"/>
    </source>
</evidence>
<evidence type="ECO:0000313" key="2">
    <source>
        <dbReference type="EMBL" id="RNL38874.1"/>
    </source>
</evidence>
<dbReference type="Proteomes" id="UP000278632">
    <property type="component" value="Unassembled WGS sequence"/>
</dbReference>
<dbReference type="EMBL" id="QICD01000035">
    <property type="protein sequence ID" value="RNL38874.1"/>
    <property type="molecule type" value="Genomic_DNA"/>
</dbReference>
<dbReference type="AlphaFoldDB" id="A0A3N0AWC6"/>